<dbReference type="PANTHER" id="PTHR43133:SF8">
    <property type="entry name" value="RNA POLYMERASE SIGMA FACTOR HI_1459-RELATED"/>
    <property type="match status" value="1"/>
</dbReference>
<dbReference type="InterPro" id="IPR014284">
    <property type="entry name" value="RNA_pol_sigma-70_dom"/>
</dbReference>
<dbReference type="GO" id="GO:0003677">
    <property type="term" value="F:DNA binding"/>
    <property type="evidence" value="ECO:0007669"/>
    <property type="project" value="UniProtKB-KW"/>
</dbReference>
<feature type="domain" description="RNA polymerase sigma factor 70 region 4 type 2" evidence="7">
    <location>
        <begin position="134"/>
        <end position="172"/>
    </location>
</feature>
<reference evidence="8" key="1">
    <citation type="journal article" date="2013" name="Environ. Microbiol.">
        <title>Microbiota from the distal guts of lean and obese adolescents exhibit partial functional redundancy besides clear differences in community structure.</title>
        <authorList>
            <person name="Ferrer M."/>
            <person name="Ruiz A."/>
            <person name="Lanza F."/>
            <person name="Haange S.B."/>
            <person name="Oberbach A."/>
            <person name="Till H."/>
            <person name="Bargiela R."/>
            <person name="Campoy C."/>
            <person name="Segura M.T."/>
            <person name="Richter M."/>
            <person name="von Bergen M."/>
            <person name="Seifert J."/>
            <person name="Suarez A."/>
        </authorList>
    </citation>
    <scope>NUCLEOTIDE SEQUENCE</scope>
</reference>
<accession>K1VA31</accession>
<dbReference type="Gene3D" id="1.10.1740.10">
    <property type="match status" value="1"/>
</dbReference>
<keyword evidence="4" id="KW-0238">DNA-binding</keyword>
<dbReference type="Gene3D" id="1.10.10.10">
    <property type="entry name" value="Winged helix-like DNA-binding domain superfamily/Winged helix DNA-binding domain"/>
    <property type="match status" value="1"/>
</dbReference>
<keyword evidence="2" id="KW-0805">Transcription regulation</keyword>
<organism evidence="8">
    <name type="scientific">human gut metagenome</name>
    <dbReference type="NCBI Taxonomy" id="408170"/>
    <lineage>
        <taxon>unclassified sequences</taxon>
        <taxon>metagenomes</taxon>
        <taxon>organismal metagenomes</taxon>
    </lineage>
</organism>
<gene>
    <name evidence="8" type="ORF">LEA_00998</name>
</gene>
<dbReference type="PANTHER" id="PTHR43133">
    <property type="entry name" value="RNA POLYMERASE ECF-TYPE SIGMA FACTO"/>
    <property type="match status" value="1"/>
</dbReference>
<evidence type="ECO:0000259" key="7">
    <source>
        <dbReference type="Pfam" id="PF08281"/>
    </source>
</evidence>
<evidence type="ECO:0000259" key="6">
    <source>
        <dbReference type="Pfam" id="PF04542"/>
    </source>
</evidence>
<name>K1VA31_9ZZZZ</name>
<evidence type="ECO:0000256" key="2">
    <source>
        <dbReference type="ARBA" id="ARBA00023015"/>
    </source>
</evidence>
<dbReference type="Pfam" id="PF04542">
    <property type="entry name" value="Sigma70_r2"/>
    <property type="match status" value="1"/>
</dbReference>
<comment type="caution">
    <text evidence="8">The sequence shown here is derived from an EMBL/GenBank/DDBJ whole genome shotgun (WGS) entry which is preliminary data.</text>
</comment>
<dbReference type="AlphaFoldDB" id="K1VA31"/>
<feature type="domain" description="RNA polymerase sigma-70 region 2" evidence="6">
    <location>
        <begin position="29"/>
        <end position="94"/>
    </location>
</feature>
<dbReference type="SUPFAM" id="SSF88659">
    <property type="entry name" value="Sigma3 and sigma4 domains of RNA polymerase sigma factors"/>
    <property type="match status" value="1"/>
</dbReference>
<feature type="non-terminal residue" evidence="8">
    <location>
        <position position="185"/>
    </location>
</feature>
<dbReference type="InterPro" id="IPR013325">
    <property type="entry name" value="RNA_pol_sigma_r2"/>
</dbReference>
<evidence type="ECO:0000256" key="1">
    <source>
        <dbReference type="ARBA" id="ARBA00010641"/>
    </source>
</evidence>
<dbReference type="InterPro" id="IPR013324">
    <property type="entry name" value="RNA_pol_sigma_r3/r4-like"/>
</dbReference>
<dbReference type="InterPro" id="IPR036388">
    <property type="entry name" value="WH-like_DNA-bd_sf"/>
</dbReference>
<dbReference type="InterPro" id="IPR039425">
    <property type="entry name" value="RNA_pol_sigma-70-like"/>
</dbReference>
<protein>
    <submittedName>
        <fullName evidence="8">RNA polymerase sigma-70 factor, ECF subfamily protein</fullName>
    </submittedName>
</protein>
<dbReference type="Pfam" id="PF08281">
    <property type="entry name" value="Sigma70_r4_2"/>
    <property type="match status" value="1"/>
</dbReference>
<dbReference type="SUPFAM" id="SSF88946">
    <property type="entry name" value="Sigma2 domain of RNA polymerase sigma factors"/>
    <property type="match status" value="1"/>
</dbReference>
<dbReference type="GO" id="GO:0006352">
    <property type="term" value="P:DNA-templated transcription initiation"/>
    <property type="evidence" value="ECO:0007669"/>
    <property type="project" value="InterPro"/>
</dbReference>
<dbReference type="InterPro" id="IPR007627">
    <property type="entry name" value="RNA_pol_sigma70_r2"/>
</dbReference>
<sequence>MSKLNEMTDEELALAYVGGDNRAFDLLLSRNEVKLFSYILFVVHDEDLANDIFQETFVKAISRLHAGQYSSSGKFISWLMRIAHNVIIDGYRSQCVFRMVEQGNGNDLSCLRGEDFQADCAEQEMVRKQVLRDVKKLVDFLPAPQREVVYMRFYQQMSFKDIAECTNVSINTSLGRMRYALLNLR</sequence>
<dbReference type="NCBIfam" id="TIGR02937">
    <property type="entry name" value="sigma70-ECF"/>
    <property type="match status" value="1"/>
</dbReference>
<evidence type="ECO:0000313" key="8">
    <source>
        <dbReference type="EMBL" id="EKC80806.1"/>
    </source>
</evidence>
<evidence type="ECO:0000256" key="5">
    <source>
        <dbReference type="ARBA" id="ARBA00023163"/>
    </source>
</evidence>
<evidence type="ECO:0000256" key="3">
    <source>
        <dbReference type="ARBA" id="ARBA00023082"/>
    </source>
</evidence>
<dbReference type="GO" id="GO:0016987">
    <property type="term" value="F:sigma factor activity"/>
    <property type="evidence" value="ECO:0007669"/>
    <property type="project" value="UniProtKB-KW"/>
</dbReference>
<comment type="similarity">
    <text evidence="1">Belongs to the sigma-70 factor family. ECF subfamily.</text>
</comment>
<dbReference type="EMBL" id="AJWY01000708">
    <property type="protein sequence ID" value="EKC80806.1"/>
    <property type="molecule type" value="Genomic_DNA"/>
</dbReference>
<keyword evidence="3" id="KW-0731">Sigma factor</keyword>
<proteinExistence type="inferred from homology"/>
<keyword evidence="5" id="KW-0804">Transcription</keyword>
<dbReference type="InterPro" id="IPR013249">
    <property type="entry name" value="RNA_pol_sigma70_r4_t2"/>
</dbReference>
<evidence type="ECO:0000256" key="4">
    <source>
        <dbReference type="ARBA" id="ARBA00023125"/>
    </source>
</evidence>